<name>A0ABR5D2Y9_9HYPH</name>
<evidence type="ECO:0000313" key="2">
    <source>
        <dbReference type="Proteomes" id="UP000032564"/>
    </source>
</evidence>
<evidence type="ECO:0000313" key="1">
    <source>
        <dbReference type="EMBL" id="KJF71415.1"/>
    </source>
</evidence>
<keyword evidence="2" id="KW-1185">Reference proteome</keyword>
<proteinExistence type="predicted"/>
<sequence length="87" mass="9355">MWAFFRPGSSEVATDVEALIDLHTVPLRCEVENGSHRIAPSQLAPGTAAFDSLHKRDPIAPTIRIAHIFVQIGARAAPEEHGDSIGS</sequence>
<accession>A0ABR5D2Y9</accession>
<dbReference type="Proteomes" id="UP000032564">
    <property type="component" value="Unassembled WGS sequence"/>
</dbReference>
<dbReference type="EMBL" id="JWIT01000017">
    <property type="protein sequence ID" value="KJF71415.1"/>
    <property type="molecule type" value="Genomic_DNA"/>
</dbReference>
<protein>
    <submittedName>
        <fullName evidence="1">Uncharacterized protein</fullName>
    </submittedName>
</protein>
<comment type="caution">
    <text evidence="1">The sequence shown here is derived from an EMBL/GenBank/DDBJ whole genome shotgun (WGS) entry which is preliminary data.</text>
</comment>
<organism evidence="1 2">
    <name type="scientific">Agrobacterium arsenijevicii</name>
    <dbReference type="NCBI Taxonomy" id="1585697"/>
    <lineage>
        <taxon>Bacteria</taxon>
        <taxon>Pseudomonadati</taxon>
        <taxon>Pseudomonadota</taxon>
        <taxon>Alphaproteobacteria</taxon>
        <taxon>Hyphomicrobiales</taxon>
        <taxon>Rhizobiaceae</taxon>
        <taxon>Rhizobium/Agrobacterium group</taxon>
        <taxon>Agrobacterium</taxon>
    </lineage>
</organism>
<gene>
    <name evidence="1" type="ORF">RP75_21005</name>
</gene>
<reference evidence="1 2" key="1">
    <citation type="submission" date="2014-12" db="EMBL/GenBank/DDBJ databases">
        <authorList>
            <person name="Kuzmanovic N."/>
            <person name="Pulawska J."/>
            <person name="Obradovic A."/>
        </authorList>
    </citation>
    <scope>NUCLEOTIDE SEQUENCE [LARGE SCALE GENOMIC DNA]</scope>
    <source>
        <strain evidence="1 2">KFB 330</strain>
    </source>
</reference>